<evidence type="ECO:0000313" key="6">
    <source>
        <dbReference type="Proteomes" id="UP000565286"/>
    </source>
</evidence>
<dbReference type="GO" id="GO:0016020">
    <property type="term" value="C:membrane"/>
    <property type="evidence" value="ECO:0007669"/>
    <property type="project" value="UniProtKB-SubCell"/>
</dbReference>
<name>A0A7W6CEE0_9HYPH</name>
<evidence type="ECO:0000256" key="1">
    <source>
        <dbReference type="ARBA" id="ARBA00004141"/>
    </source>
</evidence>
<reference evidence="5 6" key="1">
    <citation type="submission" date="2020-08" db="EMBL/GenBank/DDBJ databases">
        <title>Genomic Encyclopedia of Type Strains, Phase IV (KMG-IV): sequencing the most valuable type-strain genomes for metagenomic binning, comparative biology and taxonomic classification.</title>
        <authorList>
            <person name="Goeker M."/>
        </authorList>
    </citation>
    <scope>NUCLEOTIDE SEQUENCE [LARGE SCALE GENOMIC DNA]</scope>
    <source>
        <strain evidence="5 6">DSM 26438</strain>
    </source>
</reference>
<keyword evidence="6" id="KW-1185">Reference proteome</keyword>
<gene>
    <name evidence="5" type="ORF">GGQ73_004394</name>
</gene>
<dbReference type="Pfam" id="PF04956">
    <property type="entry name" value="TrbC"/>
    <property type="match status" value="1"/>
</dbReference>
<dbReference type="RefSeq" id="WP_183897740.1">
    <property type="nucleotide sequence ID" value="NZ_JACIDV010000018.1"/>
</dbReference>
<accession>A0A7W6CEE0</accession>
<comment type="subcellular location">
    <subcellularLocation>
        <location evidence="1">Membrane</location>
        <topology evidence="1">Multi-pass membrane protein</topology>
    </subcellularLocation>
</comment>
<keyword evidence="4" id="KW-0472">Membrane</keyword>
<dbReference type="AlphaFoldDB" id="A0A7W6CEE0"/>
<dbReference type="InterPro" id="IPR007039">
    <property type="entry name" value="TrbC/VirB2"/>
</dbReference>
<evidence type="ECO:0000256" key="4">
    <source>
        <dbReference type="SAM" id="Phobius"/>
    </source>
</evidence>
<organism evidence="5 6">
    <name type="scientific">Rhizobium skierniewicense</name>
    <dbReference type="NCBI Taxonomy" id="984260"/>
    <lineage>
        <taxon>Bacteria</taxon>
        <taxon>Pseudomonadati</taxon>
        <taxon>Pseudomonadota</taxon>
        <taxon>Alphaproteobacteria</taxon>
        <taxon>Hyphomicrobiales</taxon>
        <taxon>Rhizobiaceae</taxon>
        <taxon>Rhizobium/Agrobacterium group</taxon>
        <taxon>Rhizobium</taxon>
    </lineage>
</organism>
<sequence>MFINGAMRFLPLMMAVVFFSAVMVEPAFAQSLGGAESILETIVDALTGNIARLIAIIACILVGFGFLFGFVDLRTVGYFVVGAIILFGAREIVDLLSSGS</sequence>
<keyword evidence="2 4" id="KW-0812">Transmembrane</keyword>
<feature type="transmembrane region" description="Helical" evidence="4">
    <location>
        <begin position="76"/>
        <end position="93"/>
    </location>
</feature>
<evidence type="ECO:0000313" key="5">
    <source>
        <dbReference type="EMBL" id="MBB3948407.1"/>
    </source>
</evidence>
<protein>
    <submittedName>
        <fullName evidence="5">Type IV secretion system protein VirB2</fullName>
    </submittedName>
</protein>
<dbReference type="EMBL" id="JACIDV010000018">
    <property type="protein sequence ID" value="MBB3948407.1"/>
    <property type="molecule type" value="Genomic_DNA"/>
</dbReference>
<feature type="transmembrane region" description="Helical" evidence="4">
    <location>
        <begin position="53"/>
        <end position="71"/>
    </location>
</feature>
<proteinExistence type="predicted"/>
<keyword evidence="3 4" id="KW-1133">Transmembrane helix</keyword>
<comment type="caution">
    <text evidence="5">The sequence shown here is derived from an EMBL/GenBank/DDBJ whole genome shotgun (WGS) entry which is preliminary data.</text>
</comment>
<evidence type="ECO:0000256" key="3">
    <source>
        <dbReference type="ARBA" id="ARBA00022989"/>
    </source>
</evidence>
<evidence type="ECO:0000256" key="2">
    <source>
        <dbReference type="ARBA" id="ARBA00022692"/>
    </source>
</evidence>
<dbReference type="Proteomes" id="UP000565286">
    <property type="component" value="Unassembled WGS sequence"/>
</dbReference>